<protein>
    <submittedName>
        <fullName evidence="6">TetR/AcrR family transcriptional regulator</fullName>
    </submittedName>
</protein>
<feature type="domain" description="HTH tetR-type" evidence="5">
    <location>
        <begin position="8"/>
        <end position="68"/>
    </location>
</feature>
<evidence type="ECO:0000256" key="1">
    <source>
        <dbReference type="ARBA" id="ARBA00023015"/>
    </source>
</evidence>
<accession>A0A848M6D6</accession>
<dbReference type="PANTHER" id="PTHR47506:SF1">
    <property type="entry name" value="HTH-TYPE TRANSCRIPTIONAL REGULATOR YJDC"/>
    <property type="match status" value="1"/>
</dbReference>
<dbReference type="AlphaFoldDB" id="A0A848M6D6"/>
<dbReference type="SUPFAM" id="SSF46689">
    <property type="entry name" value="Homeodomain-like"/>
    <property type="match status" value="1"/>
</dbReference>
<feature type="DNA-binding region" description="H-T-H motif" evidence="4">
    <location>
        <begin position="31"/>
        <end position="50"/>
    </location>
</feature>
<sequence>MVDLKNMTPAAIRILETASELFYWQGIRAVGVETIAKEAGVTKKTIYDRFGSKEELIVAYLKYRDEKWRTFLAENLEKVADNQPEQKILAIFDTLGEWLINENQRGCAFINAFAELSEESHPGRRIIIGEKEWLKDKFINYLEQMNVKNAVEVGERLMVLHEGITVTYSMNLNKDSSSLGKDMALVLIRNNI</sequence>
<dbReference type="InterPro" id="IPR009057">
    <property type="entry name" value="Homeodomain-like_sf"/>
</dbReference>
<evidence type="ECO:0000256" key="3">
    <source>
        <dbReference type="ARBA" id="ARBA00023163"/>
    </source>
</evidence>
<organism evidence="6 7">
    <name type="scientific">Paenibacillus lemnae</name>
    <dbReference type="NCBI Taxonomy" id="1330551"/>
    <lineage>
        <taxon>Bacteria</taxon>
        <taxon>Bacillati</taxon>
        <taxon>Bacillota</taxon>
        <taxon>Bacilli</taxon>
        <taxon>Bacillales</taxon>
        <taxon>Paenibacillaceae</taxon>
        <taxon>Paenibacillus</taxon>
    </lineage>
</organism>
<dbReference type="InterPro" id="IPR001647">
    <property type="entry name" value="HTH_TetR"/>
</dbReference>
<dbReference type="Pfam" id="PF00440">
    <property type="entry name" value="TetR_N"/>
    <property type="match status" value="1"/>
</dbReference>
<proteinExistence type="predicted"/>
<keyword evidence="2 4" id="KW-0238">DNA-binding</keyword>
<dbReference type="PRINTS" id="PR00455">
    <property type="entry name" value="HTHTETR"/>
</dbReference>
<gene>
    <name evidence="6" type="ORF">HII30_08180</name>
</gene>
<evidence type="ECO:0000313" key="6">
    <source>
        <dbReference type="EMBL" id="NMO95750.1"/>
    </source>
</evidence>
<dbReference type="EMBL" id="JABBPN010000005">
    <property type="protein sequence ID" value="NMO95750.1"/>
    <property type="molecule type" value="Genomic_DNA"/>
</dbReference>
<reference evidence="6 7" key="1">
    <citation type="submission" date="2020-04" db="EMBL/GenBank/DDBJ databases">
        <title>Paenibacillus algicola sp. nov., a novel marine bacterium producing alginate lyase.</title>
        <authorList>
            <person name="Huang H."/>
        </authorList>
    </citation>
    <scope>NUCLEOTIDE SEQUENCE [LARGE SCALE GENOMIC DNA]</scope>
    <source>
        <strain evidence="6 7">L7-75</strain>
    </source>
</reference>
<dbReference type="PANTHER" id="PTHR47506">
    <property type="entry name" value="TRANSCRIPTIONAL REGULATORY PROTEIN"/>
    <property type="match status" value="1"/>
</dbReference>
<evidence type="ECO:0000259" key="5">
    <source>
        <dbReference type="PROSITE" id="PS50977"/>
    </source>
</evidence>
<dbReference type="RefSeq" id="WP_169504521.1">
    <property type="nucleotide sequence ID" value="NZ_JABBPN010000005.1"/>
</dbReference>
<comment type="caution">
    <text evidence="6">The sequence shown here is derived from an EMBL/GenBank/DDBJ whole genome shotgun (WGS) entry which is preliminary data.</text>
</comment>
<evidence type="ECO:0000256" key="2">
    <source>
        <dbReference type="ARBA" id="ARBA00023125"/>
    </source>
</evidence>
<dbReference type="Gene3D" id="1.10.357.10">
    <property type="entry name" value="Tetracycline Repressor, domain 2"/>
    <property type="match status" value="1"/>
</dbReference>
<keyword evidence="1" id="KW-0805">Transcription regulation</keyword>
<dbReference type="InterPro" id="IPR036271">
    <property type="entry name" value="Tet_transcr_reg_TetR-rel_C_sf"/>
</dbReference>
<keyword evidence="7" id="KW-1185">Reference proteome</keyword>
<keyword evidence="3" id="KW-0804">Transcription</keyword>
<dbReference type="Proteomes" id="UP000565468">
    <property type="component" value="Unassembled WGS sequence"/>
</dbReference>
<dbReference type="SUPFAM" id="SSF48498">
    <property type="entry name" value="Tetracyclin repressor-like, C-terminal domain"/>
    <property type="match status" value="1"/>
</dbReference>
<evidence type="ECO:0000256" key="4">
    <source>
        <dbReference type="PROSITE-ProRule" id="PRU00335"/>
    </source>
</evidence>
<dbReference type="GO" id="GO:0003677">
    <property type="term" value="F:DNA binding"/>
    <property type="evidence" value="ECO:0007669"/>
    <property type="project" value="UniProtKB-UniRule"/>
</dbReference>
<name>A0A848M6D6_PAELE</name>
<dbReference type="PROSITE" id="PS50977">
    <property type="entry name" value="HTH_TETR_2"/>
    <property type="match status" value="1"/>
</dbReference>
<evidence type="ECO:0000313" key="7">
    <source>
        <dbReference type="Proteomes" id="UP000565468"/>
    </source>
</evidence>